<accession>A0ACB9MUJ0</accession>
<gene>
    <name evidence="1" type="ORF">L6164_020125</name>
</gene>
<organism evidence="1 2">
    <name type="scientific">Bauhinia variegata</name>
    <name type="common">Purple orchid tree</name>
    <name type="synonym">Phanera variegata</name>
    <dbReference type="NCBI Taxonomy" id="167791"/>
    <lineage>
        <taxon>Eukaryota</taxon>
        <taxon>Viridiplantae</taxon>
        <taxon>Streptophyta</taxon>
        <taxon>Embryophyta</taxon>
        <taxon>Tracheophyta</taxon>
        <taxon>Spermatophyta</taxon>
        <taxon>Magnoliopsida</taxon>
        <taxon>eudicotyledons</taxon>
        <taxon>Gunneridae</taxon>
        <taxon>Pentapetalae</taxon>
        <taxon>rosids</taxon>
        <taxon>fabids</taxon>
        <taxon>Fabales</taxon>
        <taxon>Fabaceae</taxon>
        <taxon>Cercidoideae</taxon>
        <taxon>Cercideae</taxon>
        <taxon>Bauhiniinae</taxon>
        <taxon>Bauhinia</taxon>
    </lineage>
</organism>
<dbReference type="EMBL" id="CM039433">
    <property type="protein sequence ID" value="KAI4327696.1"/>
    <property type="molecule type" value="Genomic_DNA"/>
</dbReference>
<proteinExistence type="predicted"/>
<evidence type="ECO:0000313" key="2">
    <source>
        <dbReference type="Proteomes" id="UP000828941"/>
    </source>
</evidence>
<keyword evidence="2" id="KW-1185">Reference proteome</keyword>
<comment type="caution">
    <text evidence="1">The sequence shown here is derived from an EMBL/GenBank/DDBJ whole genome shotgun (WGS) entry which is preliminary data.</text>
</comment>
<name>A0ACB9MUJ0_BAUVA</name>
<protein>
    <submittedName>
        <fullName evidence="1">Uncharacterized protein</fullName>
    </submittedName>
</protein>
<dbReference type="Proteomes" id="UP000828941">
    <property type="component" value="Chromosome 8"/>
</dbReference>
<evidence type="ECO:0000313" key="1">
    <source>
        <dbReference type="EMBL" id="KAI4327696.1"/>
    </source>
</evidence>
<reference evidence="1 2" key="1">
    <citation type="journal article" date="2022" name="DNA Res.">
        <title>Chromosomal-level genome assembly of the orchid tree Bauhinia variegata (Leguminosae; Cercidoideae) supports the allotetraploid origin hypothesis of Bauhinia.</title>
        <authorList>
            <person name="Zhong Y."/>
            <person name="Chen Y."/>
            <person name="Zheng D."/>
            <person name="Pang J."/>
            <person name="Liu Y."/>
            <person name="Luo S."/>
            <person name="Meng S."/>
            <person name="Qian L."/>
            <person name="Wei D."/>
            <person name="Dai S."/>
            <person name="Zhou R."/>
        </authorList>
    </citation>
    <scope>NUCLEOTIDE SEQUENCE [LARGE SCALE GENOMIC DNA]</scope>
    <source>
        <strain evidence="1">BV-YZ2020</strain>
    </source>
</reference>
<sequence>MAVTDNIVKRVYCLCWPRHRAVSSYPLPSRITHSVANYEKVQSERTEDCLNFLSSLSFRDCSFRTYWCLKNELGH</sequence>